<accession>A0A8J4QEV8</accession>
<dbReference type="AlphaFoldDB" id="A0A8J4QEV8"/>
<dbReference type="OrthoDB" id="1675150at2759"/>
<evidence type="ECO:0000313" key="2">
    <source>
        <dbReference type="Proteomes" id="UP000737018"/>
    </source>
</evidence>
<dbReference type="PANTHER" id="PTHR37701:SF17">
    <property type="entry name" value="METHYL BINDING DOMAIN117"/>
    <property type="match status" value="1"/>
</dbReference>
<comment type="caution">
    <text evidence="1">The sequence shown here is derived from an EMBL/GenBank/DDBJ whole genome shotgun (WGS) entry which is preliminary data.</text>
</comment>
<dbReference type="InterPro" id="IPR037472">
    <property type="entry name" value="MBD8"/>
</dbReference>
<sequence>MICCSSTSVTGSNNNEYQISRGKELDNQLRNCKEDFKNFKRQDVKYWGSPVWEQPRFEDMGKPRDDDLVMGFGNQAQSNEDVMEEVMWRTNEQNVQQSGLANSSSPLMPLSECLPNFDVMTSKGGDKSFSPNERFDSTLGLEGLGSSSLAHLEYNFLTMQPSPHPEESNVLSYDAEMEQGFDSSNWLKKEALPLLPKLASRHQVRTVCVWCGIEFHIESANSGMQPGSDFFSYDPLPVKNKILRYEVMVDTSWTTMITC</sequence>
<name>A0A8J4QEV8_9ROSI</name>
<reference evidence="1" key="1">
    <citation type="submission" date="2020-03" db="EMBL/GenBank/DDBJ databases">
        <title>Castanea mollissima Vanexum genome sequencing.</title>
        <authorList>
            <person name="Staton M."/>
        </authorList>
    </citation>
    <scope>NUCLEOTIDE SEQUENCE</scope>
    <source>
        <tissue evidence="1">Leaf</tissue>
    </source>
</reference>
<protein>
    <submittedName>
        <fullName evidence="1">Uncharacterized protein</fullName>
    </submittedName>
</protein>
<dbReference type="Proteomes" id="UP000737018">
    <property type="component" value="Unassembled WGS sequence"/>
</dbReference>
<proteinExistence type="predicted"/>
<dbReference type="PANTHER" id="PTHR37701">
    <property type="entry name" value="METHYL-CPG-BINDING DOMAIN-CONTAINING PROTEIN 8"/>
    <property type="match status" value="1"/>
</dbReference>
<keyword evidence="2" id="KW-1185">Reference proteome</keyword>
<organism evidence="1 2">
    <name type="scientific">Castanea mollissima</name>
    <name type="common">Chinese chestnut</name>
    <dbReference type="NCBI Taxonomy" id="60419"/>
    <lineage>
        <taxon>Eukaryota</taxon>
        <taxon>Viridiplantae</taxon>
        <taxon>Streptophyta</taxon>
        <taxon>Embryophyta</taxon>
        <taxon>Tracheophyta</taxon>
        <taxon>Spermatophyta</taxon>
        <taxon>Magnoliopsida</taxon>
        <taxon>eudicotyledons</taxon>
        <taxon>Gunneridae</taxon>
        <taxon>Pentapetalae</taxon>
        <taxon>rosids</taxon>
        <taxon>fabids</taxon>
        <taxon>Fagales</taxon>
        <taxon>Fagaceae</taxon>
        <taxon>Castanea</taxon>
    </lineage>
</organism>
<evidence type="ECO:0000313" key="1">
    <source>
        <dbReference type="EMBL" id="KAF3945954.1"/>
    </source>
</evidence>
<dbReference type="EMBL" id="JRKL02010543">
    <property type="protein sequence ID" value="KAF3945954.1"/>
    <property type="molecule type" value="Genomic_DNA"/>
</dbReference>
<gene>
    <name evidence="1" type="ORF">CMV_027723</name>
</gene>